<evidence type="ECO:0000256" key="5">
    <source>
        <dbReference type="ARBA" id="ARBA00022692"/>
    </source>
</evidence>
<keyword evidence="7 8" id="KW-0472">Membrane</keyword>
<reference evidence="9 10" key="1">
    <citation type="submission" date="2016-10" db="EMBL/GenBank/DDBJ databases">
        <authorList>
            <person name="de Groot N.N."/>
        </authorList>
    </citation>
    <scope>NUCLEOTIDE SEQUENCE [LARGE SCALE GENOMIC DNA]</scope>
    <source>
        <strain evidence="9 10">47C3B</strain>
    </source>
</reference>
<evidence type="ECO:0000256" key="6">
    <source>
        <dbReference type="ARBA" id="ARBA00022989"/>
    </source>
</evidence>
<accession>A0A1G7LQ97</accession>
<evidence type="ECO:0000256" key="4">
    <source>
        <dbReference type="ARBA" id="ARBA00022679"/>
    </source>
</evidence>
<feature type="transmembrane region" description="Helical" evidence="8">
    <location>
        <begin position="422"/>
        <end position="438"/>
    </location>
</feature>
<keyword evidence="6 8" id="KW-1133">Transmembrane helix</keyword>
<keyword evidence="4 9" id="KW-0808">Transferase</keyword>
<name>A0A1G7LQ97_9SPHI</name>
<dbReference type="EMBL" id="FNAI01000019">
    <property type="protein sequence ID" value="SDF51593.1"/>
    <property type="molecule type" value="Genomic_DNA"/>
</dbReference>
<evidence type="ECO:0000256" key="7">
    <source>
        <dbReference type="ARBA" id="ARBA00023136"/>
    </source>
</evidence>
<feature type="transmembrane region" description="Helical" evidence="8">
    <location>
        <begin position="394"/>
        <end position="415"/>
    </location>
</feature>
<dbReference type="GO" id="GO:0009103">
    <property type="term" value="P:lipopolysaccharide biosynthetic process"/>
    <property type="evidence" value="ECO:0007669"/>
    <property type="project" value="UniProtKB-ARBA"/>
</dbReference>
<dbReference type="Proteomes" id="UP000199072">
    <property type="component" value="Unassembled WGS sequence"/>
</dbReference>
<keyword evidence="10" id="KW-1185">Reference proteome</keyword>
<keyword evidence="5 8" id="KW-0812">Transmembrane</keyword>
<comment type="subcellular location">
    <subcellularLocation>
        <location evidence="1">Cell membrane</location>
        <topology evidence="1">Multi-pass membrane protein</topology>
    </subcellularLocation>
</comment>
<dbReference type="PANTHER" id="PTHR33908">
    <property type="entry name" value="MANNOSYLTRANSFERASE YKCB-RELATED"/>
    <property type="match status" value="1"/>
</dbReference>
<dbReference type="GO" id="GO:0016763">
    <property type="term" value="F:pentosyltransferase activity"/>
    <property type="evidence" value="ECO:0007669"/>
    <property type="project" value="TreeGrafter"/>
</dbReference>
<evidence type="ECO:0000256" key="2">
    <source>
        <dbReference type="ARBA" id="ARBA00022475"/>
    </source>
</evidence>
<feature type="transmembrane region" description="Helical" evidence="8">
    <location>
        <begin position="221"/>
        <end position="241"/>
    </location>
</feature>
<evidence type="ECO:0000313" key="9">
    <source>
        <dbReference type="EMBL" id="SDF51593.1"/>
    </source>
</evidence>
<dbReference type="OrthoDB" id="1100980at2"/>
<protein>
    <submittedName>
        <fullName evidence="9">Dolichyl-phosphate-mannose-protein mannosyltransferase</fullName>
    </submittedName>
</protein>
<evidence type="ECO:0000256" key="8">
    <source>
        <dbReference type="SAM" id="Phobius"/>
    </source>
</evidence>
<keyword evidence="3 9" id="KW-0328">Glycosyltransferase</keyword>
<proteinExistence type="predicted"/>
<keyword evidence="2" id="KW-1003">Cell membrane</keyword>
<sequence length="459" mass="52011">MTTKRNAFNAKLTSVAQQCRHAMPWLNFISADLCCILLVSAVVRGIYYSVLLNTKAVDTASYLNYNANILLGETERLRTPVYPYFIKLTGLFGRQNLVDNVVTAQIFISFLSIIPFYRTVQMAFKKRAVIIAAALLYGVMLPVINFDKVLITESLSVSFMVVVLYLLVSYLHRPAGIKAVLLGLMVLLAIMLRPAFIYLLPLVMVFWLLRLIVFKTERKTGLWGLGASFVVIALLIGYSNLNKKHFGFNGISAVSNNNQMAVILNANMYKNGNDPEISAAIENNFVQLRKPEAQRGPMVNLMVRFDGERVHRFLMNCIKNQKMVYAWYIYDTLVKLQTQNMFINYAGHKFSFLAFRIEELEGLLFHITFNLLYLFLIPTFGLIAAQWIKLKKVPWLPFMLWLLIVGQIAVAIFGGYADYQRLILAAIPGLIVLLFSYIDKISFALDAGKLKNYPGIGSK</sequence>
<feature type="transmembrane region" description="Helical" evidence="8">
    <location>
        <begin position="180"/>
        <end position="209"/>
    </location>
</feature>
<gene>
    <name evidence="9" type="ORF">SAMN05216464_11966</name>
</gene>
<dbReference type="InterPro" id="IPR050297">
    <property type="entry name" value="LipidA_mod_glycosyltrf_83"/>
</dbReference>
<feature type="transmembrane region" description="Helical" evidence="8">
    <location>
        <begin position="97"/>
        <end position="116"/>
    </location>
</feature>
<organism evidence="9 10">
    <name type="scientific">Mucilaginibacter pineti</name>
    <dbReference type="NCBI Taxonomy" id="1391627"/>
    <lineage>
        <taxon>Bacteria</taxon>
        <taxon>Pseudomonadati</taxon>
        <taxon>Bacteroidota</taxon>
        <taxon>Sphingobacteriia</taxon>
        <taxon>Sphingobacteriales</taxon>
        <taxon>Sphingobacteriaceae</taxon>
        <taxon>Mucilaginibacter</taxon>
    </lineage>
</organism>
<evidence type="ECO:0000256" key="3">
    <source>
        <dbReference type="ARBA" id="ARBA00022676"/>
    </source>
</evidence>
<dbReference type="RefSeq" id="WP_091155968.1">
    <property type="nucleotide sequence ID" value="NZ_FNAI01000019.1"/>
</dbReference>
<feature type="transmembrane region" description="Helical" evidence="8">
    <location>
        <begin position="128"/>
        <end position="144"/>
    </location>
</feature>
<evidence type="ECO:0000256" key="1">
    <source>
        <dbReference type="ARBA" id="ARBA00004651"/>
    </source>
</evidence>
<dbReference type="AlphaFoldDB" id="A0A1G7LQ97"/>
<feature type="transmembrane region" description="Helical" evidence="8">
    <location>
        <begin position="25"/>
        <end position="47"/>
    </location>
</feature>
<evidence type="ECO:0000313" key="10">
    <source>
        <dbReference type="Proteomes" id="UP000199072"/>
    </source>
</evidence>
<feature type="transmembrane region" description="Helical" evidence="8">
    <location>
        <begin position="150"/>
        <end position="168"/>
    </location>
</feature>
<dbReference type="PANTHER" id="PTHR33908:SF11">
    <property type="entry name" value="MEMBRANE PROTEIN"/>
    <property type="match status" value="1"/>
</dbReference>
<feature type="transmembrane region" description="Helical" evidence="8">
    <location>
        <begin position="363"/>
        <end position="388"/>
    </location>
</feature>
<dbReference type="GO" id="GO:0005886">
    <property type="term" value="C:plasma membrane"/>
    <property type="evidence" value="ECO:0007669"/>
    <property type="project" value="UniProtKB-SubCell"/>
</dbReference>